<reference evidence="2 3" key="1">
    <citation type="submission" date="2024-06" db="EMBL/GenBank/DDBJ databases">
        <authorList>
            <person name="Woo H."/>
        </authorList>
    </citation>
    <scope>NUCLEOTIDE SEQUENCE [LARGE SCALE GENOMIC DNA]</scope>
    <source>
        <strain evidence="2 3">Si-c</strain>
    </source>
</reference>
<dbReference type="InterPro" id="IPR018640">
    <property type="entry name" value="DUF2063"/>
</dbReference>
<sequence length="269" mass="29206">MHAVPALPEWQRQFLDALYDADAPGPRAVILGNGLEPDARLRIYRHSSEAIHTGALRITYPAVLALVGEDYFDQAVRGYRGAHPSPSGNLQAFGTRFAEYLETLPDMDALAYLPDVARLEWLRQESALAADAEPTAPDTFTNGLAHAGESLRIGLHPSVRLWASVHPILTIWRYAIQPTSERLVLDGEGEYVVLWREDSEVAMAGVDPASFTCIASLASGDTLDAAHAAAQARDPAFDLAACLASLCRQNLISAIDPFDESCEEPAPCR</sequence>
<dbReference type="RefSeq" id="WP_367854331.1">
    <property type="nucleotide sequence ID" value="NZ_JBFOHK010000002.1"/>
</dbReference>
<evidence type="ECO:0000313" key="3">
    <source>
        <dbReference type="Proteomes" id="UP001556220"/>
    </source>
</evidence>
<evidence type="ECO:0000259" key="1">
    <source>
        <dbReference type="Pfam" id="PF09836"/>
    </source>
</evidence>
<comment type="caution">
    <text evidence="2">The sequence shown here is derived from an EMBL/GenBank/DDBJ whole genome shotgun (WGS) entry which is preliminary data.</text>
</comment>
<gene>
    <name evidence="2" type="ORF">ABQJ54_11010</name>
</gene>
<dbReference type="EMBL" id="JBFOHK010000002">
    <property type="protein sequence ID" value="MEW9572281.1"/>
    <property type="molecule type" value="Genomic_DNA"/>
</dbReference>
<accession>A0ABV3QEM4</accession>
<dbReference type="GO" id="GO:0003677">
    <property type="term" value="F:DNA binding"/>
    <property type="evidence" value="ECO:0007669"/>
    <property type="project" value="UniProtKB-KW"/>
</dbReference>
<dbReference type="Proteomes" id="UP001556220">
    <property type="component" value="Unassembled WGS sequence"/>
</dbReference>
<keyword evidence="3" id="KW-1185">Reference proteome</keyword>
<dbReference type="Gene3D" id="1.10.150.690">
    <property type="entry name" value="DUF2063"/>
    <property type="match status" value="1"/>
</dbReference>
<name>A0ABV3QEM4_9GAMM</name>
<proteinExistence type="predicted"/>
<keyword evidence="2" id="KW-0238">DNA-binding</keyword>
<protein>
    <submittedName>
        <fullName evidence="2">DNA-binding domain-containing protein</fullName>
    </submittedName>
</protein>
<dbReference type="Pfam" id="PF09836">
    <property type="entry name" value="DUF2063"/>
    <property type="match status" value="1"/>
</dbReference>
<dbReference type="InterPro" id="IPR044922">
    <property type="entry name" value="DUF2063_N_sf"/>
</dbReference>
<evidence type="ECO:0000313" key="2">
    <source>
        <dbReference type="EMBL" id="MEW9572281.1"/>
    </source>
</evidence>
<feature type="domain" description="Putative DNA-binding" evidence="1">
    <location>
        <begin position="9"/>
        <end position="101"/>
    </location>
</feature>
<organism evidence="2 3">
    <name type="scientific">Rhodanobacter lycopersici</name>
    <dbReference type="NCBI Taxonomy" id="3162487"/>
    <lineage>
        <taxon>Bacteria</taxon>
        <taxon>Pseudomonadati</taxon>
        <taxon>Pseudomonadota</taxon>
        <taxon>Gammaproteobacteria</taxon>
        <taxon>Lysobacterales</taxon>
        <taxon>Rhodanobacteraceae</taxon>
        <taxon>Rhodanobacter</taxon>
    </lineage>
</organism>